<dbReference type="SUPFAM" id="SSF48498">
    <property type="entry name" value="Tetracyclin repressor-like, C-terminal domain"/>
    <property type="match status" value="1"/>
</dbReference>
<feature type="DNA-binding region" description="H-T-H motif" evidence="4">
    <location>
        <begin position="36"/>
        <end position="55"/>
    </location>
</feature>
<evidence type="ECO:0000256" key="2">
    <source>
        <dbReference type="ARBA" id="ARBA00023125"/>
    </source>
</evidence>
<dbReference type="AlphaFoldDB" id="A0A4R4YWD8"/>
<accession>A0A4R4YWD8</accession>
<dbReference type="PROSITE" id="PS50977">
    <property type="entry name" value="HTH_TETR_2"/>
    <property type="match status" value="1"/>
</dbReference>
<dbReference type="InterPro" id="IPR001647">
    <property type="entry name" value="HTH_TetR"/>
</dbReference>
<comment type="caution">
    <text evidence="6">The sequence shown here is derived from an EMBL/GenBank/DDBJ whole genome shotgun (WGS) entry which is preliminary data.</text>
</comment>
<dbReference type="RefSeq" id="WP_132174078.1">
    <property type="nucleotide sequence ID" value="NZ_SMKX01000127.1"/>
</dbReference>
<keyword evidence="3" id="KW-0804">Transcription</keyword>
<dbReference type="InterPro" id="IPR009057">
    <property type="entry name" value="Homeodomain-like_sf"/>
</dbReference>
<name>A0A4R4YWD8_9ACTN</name>
<dbReference type="InterPro" id="IPR049445">
    <property type="entry name" value="TetR_SbtR-like_C"/>
</dbReference>
<dbReference type="SUPFAM" id="SSF46689">
    <property type="entry name" value="Homeodomain-like"/>
    <property type="match status" value="1"/>
</dbReference>
<dbReference type="PANTHER" id="PTHR30055">
    <property type="entry name" value="HTH-TYPE TRANSCRIPTIONAL REGULATOR RUTR"/>
    <property type="match status" value="1"/>
</dbReference>
<feature type="domain" description="HTH tetR-type" evidence="5">
    <location>
        <begin position="6"/>
        <end position="73"/>
    </location>
</feature>
<sequence>MRADAARKREQIVAAAIDELADLAQAARTGESFKLSLDQIAARAGVGIATLYRHFPTREALLAAVYHQELARLCDAAPELAKTGPADKALLDWMTSYLDFIESKRAMGDSLRAIVASGAVTQAETRQRVATAVSFFLEAGASTGVFPPGTPPDDVVAAMVGAAVTAQNHAQAMRLLTLLIHGLRQPI</sequence>
<dbReference type="InterPro" id="IPR036271">
    <property type="entry name" value="Tet_transcr_reg_TetR-rel_C_sf"/>
</dbReference>
<reference evidence="6 7" key="1">
    <citation type="submission" date="2019-03" db="EMBL/GenBank/DDBJ databases">
        <title>Draft genome sequences of novel Actinobacteria.</title>
        <authorList>
            <person name="Sahin N."/>
            <person name="Ay H."/>
            <person name="Saygin H."/>
        </authorList>
    </citation>
    <scope>NUCLEOTIDE SEQUENCE [LARGE SCALE GENOMIC DNA]</scope>
    <source>
        <strain evidence="6 7">JCM 13523</strain>
    </source>
</reference>
<dbReference type="Gene3D" id="1.10.357.10">
    <property type="entry name" value="Tetracycline Repressor, domain 2"/>
    <property type="match status" value="1"/>
</dbReference>
<evidence type="ECO:0000256" key="3">
    <source>
        <dbReference type="ARBA" id="ARBA00023163"/>
    </source>
</evidence>
<keyword evidence="1" id="KW-0805">Transcription regulation</keyword>
<dbReference type="OrthoDB" id="9795011at2"/>
<dbReference type="Proteomes" id="UP000295124">
    <property type="component" value="Unassembled WGS sequence"/>
</dbReference>
<dbReference type="Pfam" id="PF21597">
    <property type="entry name" value="TetR_C_43"/>
    <property type="match status" value="1"/>
</dbReference>
<keyword evidence="2 4" id="KW-0238">DNA-binding</keyword>
<dbReference type="InterPro" id="IPR050109">
    <property type="entry name" value="HTH-type_TetR-like_transc_reg"/>
</dbReference>
<protein>
    <submittedName>
        <fullName evidence="6">TetR/AcrR family transcriptional regulator</fullName>
    </submittedName>
</protein>
<dbReference type="GO" id="GO:0000976">
    <property type="term" value="F:transcription cis-regulatory region binding"/>
    <property type="evidence" value="ECO:0007669"/>
    <property type="project" value="TreeGrafter"/>
</dbReference>
<dbReference type="EMBL" id="SMKX01000127">
    <property type="protein sequence ID" value="TDD49765.1"/>
    <property type="molecule type" value="Genomic_DNA"/>
</dbReference>
<evidence type="ECO:0000256" key="1">
    <source>
        <dbReference type="ARBA" id="ARBA00023015"/>
    </source>
</evidence>
<proteinExistence type="predicted"/>
<organism evidence="6 7">
    <name type="scientific">Kribbella antibiotica</name>
    <dbReference type="NCBI Taxonomy" id="190195"/>
    <lineage>
        <taxon>Bacteria</taxon>
        <taxon>Bacillati</taxon>
        <taxon>Actinomycetota</taxon>
        <taxon>Actinomycetes</taxon>
        <taxon>Propionibacteriales</taxon>
        <taxon>Kribbellaceae</taxon>
        <taxon>Kribbella</taxon>
    </lineage>
</organism>
<gene>
    <name evidence="6" type="ORF">E1263_31680</name>
</gene>
<dbReference type="PANTHER" id="PTHR30055:SF234">
    <property type="entry name" value="HTH-TYPE TRANSCRIPTIONAL REGULATOR BETI"/>
    <property type="match status" value="1"/>
</dbReference>
<evidence type="ECO:0000313" key="7">
    <source>
        <dbReference type="Proteomes" id="UP000295124"/>
    </source>
</evidence>
<dbReference type="Pfam" id="PF00440">
    <property type="entry name" value="TetR_N"/>
    <property type="match status" value="1"/>
</dbReference>
<dbReference type="GO" id="GO:0003700">
    <property type="term" value="F:DNA-binding transcription factor activity"/>
    <property type="evidence" value="ECO:0007669"/>
    <property type="project" value="TreeGrafter"/>
</dbReference>
<evidence type="ECO:0000313" key="6">
    <source>
        <dbReference type="EMBL" id="TDD49765.1"/>
    </source>
</evidence>
<evidence type="ECO:0000259" key="5">
    <source>
        <dbReference type="PROSITE" id="PS50977"/>
    </source>
</evidence>
<evidence type="ECO:0000256" key="4">
    <source>
        <dbReference type="PROSITE-ProRule" id="PRU00335"/>
    </source>
</evidence>
<keyword evidence="7" id="KW-1185">Reference proteome</keyword>